<name>A0ABT9P6V4_9ACTN</name>
<organism evidence="2 3">
    <name type="scientific">Kineosporia succinea</name>
    <dbReference type="NCBI Taxonomy" id="84632"/>
    <lineage>
        <taxon>Bacteria</taxon>
        <taxon>Bacillati</taxon>
        <taxon>Actinomycetota</taxon>
        <taxon>Actinomycetes</taxon>
        <taxon>Kineosporiales</taxon>
        <taxon>Kineosporiaceae</taxon>
        <taxon>Kineosporia</taxon>
    </lineage>
</organism>
<dbReference type="InterPro" id="IPR013619">
    <property type="entry name" value="DUF1737"/>
</dbReference>
<proteinExistence type="predicted"/>
<gene>
    <name evidence="2" type="ORF">J2S57_003916</name>
</gene>
<reference evidence="2 3" key="1">
    <citation type="submission" date="2023-07" db="EMBL/GenBank/DDBJ databases">
        <title>Sequencing the genomes of 1000 actinobacteria strains.</title>
        <authorList>
            <person name="Klenk H.-P."/>
        </authorList>
    </citation>
    <scope>NUCLEOTIDE SEQUENCE [LARGE SCALE GENOMIC DNA]</scope>
    <source>
        <strain evidence="2 3">DSM 44388</strain>
    </source>
</reference>
<evidence type="ECO:0000259" key="1">
    <source>
        <dbReference type="Pfam" id="PF08410"/>
    </source>
</evidence>
<dbReference type="Proteomes" id="UP001235712">
    <property type="component" value="Unassembled WGS sequence"/>
</dbReference>
<keyword evidence="3" id="KW-1185">Reference proteome</keyword>
<dbReference type="RefSeq" id="WP_307245082.1">
    <property type="nucleotide sequence ID" value="NZ_JAUSQZ010000001.1"/>
</dbReference>
<evidence type="ECO:0000313" key="3">
    <source>
        <dbReference type="Proteomes" id="UP001235712"/>
    </source>
</evidence>
<dbReference type="EMBL" id="JAUSQZ010000001">
    <property type="protein sequence ID" value="MDP9828167.1"/>
    <property type="molecule type" value="Genomic_DNA"/>
</dbReference>
<feature type="domain" description="DUF1737" evidence="1">
    <location>
        <begin position="8"/>
        <end position="54"/>
    </location>
</feature>
<sequence length="66" mass="6987">MAENERLRYRLLTGPDDTSFCERVSAALAEGYVLHGPPTLTFDGTRVIAGQAVVLPGAATPTIVEA</sequence>
<protein>
    <recommendedName>
        <fullName evidence="1">DUF1737 domain-containing protein</fullName>
    </recommendedName>
</protein>
<accession>A0ABT9P6V4</accession>
<dbReference type="Pfam" id="PF08410">
    <property type="entry name" value="DUF1737"/>
    <property type="match status" value="1"/>
</dbReference>
<comment type="caution">
    <text evidence="2">The sequence shown here is derived from an EMBL/GenBank/DDBJ whole genome shotgun (WGS) entry which is preliminary data.</text>
</comment>
<evidence type="ECO:0000313" key="2">
    <source>
        <dbReference type="EMBL" id="MDP9828167.1"/>
    </source>
</evidence>